<evidence type="ECO:0000259" key="1">
    <source>
        <dbReference type="Pfam" id="PF08241"/>
    </source>
</evidence>
<dbReference type="InterPro" id="IPR052356">
    <property type="entry name" value="Thiol_S-MT"/>
</dbReference>
<name>A0A381VE40_9ZZZZ</name>
<dbReference type="Gene3D" id="3.40.50.150">
    <property type="entry name" value="Vaccinia Virus protein VP39"/>
    <property type="match status" value="1"/>
</dbReference>
<dbReference type="PANTHER" id="PTHR45036">
    <property type="entry name" value="METHYLTRANSFERASE LIKE 7B"/>
    <property type="match status" value="1"/>
</dbReference>
<dbReference type="InterPro" id="IPR029063">
    <property type="entry name" value="SAM-dependent_MTases_sf"/>
</dbReference>
<evidence type="ECO:0000313" key="2">
    <source>
        <dbReference type="EMBL" id="SVA38626.1"/>
    </source>
</evidence>
<dbReference type="InterPro" id="IPR013216">
    <property type="entry name" value="Methyltransf_11"/>
</dbReference>
<accession>A0A381VE40</accession>
<dbReference type="CDD" id="cd02440">
    <property type="entry name" value="AdoMet_MTases"/>
    <property type="match status" value="1"/>
</dbReference>
<dbReference type="AlphaFoldDB" id="A0A381VE40"/>
<dbReference type="Pfam" id="PF08241">
    <property type="entry name" value="Methyltransf_11"/>
    <property type="match status" value="1"/>
</dbReference>
<feature type="non-terminal residue" evidence="2">
    <location>
        <position position="1"/>
    </location>
</feature>
<organism evidence="2">
    <name type="scientific">marine metagenome</name>
    <dbReference type="NCBI Taxonomy" id="408172"/>
    <lineage>
        <taxon>unclassified sequences</taxon>
        <taxon>metagenomes</taxon>
        <taxon>ecological metagenomes</taxon>
    </lineage>
</organism>
<dbReference type="EMBL" id="UINC01008587">
    <property type="protein sequence ID" value="SVA38626.1"/>
    <property type="molecule type" value="Genomic_DNA"/>
</dbReference>
<protein>
    <recommendedName>
        <fullName evidence="1">Methyltransferase type 11 domain-containing protein</fullName>
    </recommendedName>
</protein>
<proteinExistence type="predicted"/>
<dbReference type="GO" id="GO:0008757">
    <property type="term" value="F:S-adenosylmethionine-dependent methyltransferase activity"/>
    <property type="evidence" value="ECO:0007669"/>
    <property type="project" value="InterPro"/>
</dbReference>
<feature type="domain" description="Methyltransferase type 11" evidence="1">
    <location>
        <begin position="48"/>
        <end position="144"/>
    </location>
</feature>
<reference evidence="2" key="1">
    <citation type="submission" date="2018-05" db="EMBL/GenBank/DDBJ databases">
        <authorList>
            <person name="Lanie J.A."/>
            <person name="Ng W.-L."/>
            <person name="Kazmierczak K.M."/>
            <person name="Andrzejewski T.M."/>
            <person name="Davidsen T.M."/>
            <person name="Wayne K.J."/>
            <person name="Tettelin H."/>
            <person name="Glass J.I."/>
            <person name="Rusch D."/>
            <person name="Podicherti R."/>
            <person name="Tsui H.-C.T."/>
            <person name="Winkler M.E."/>
        </authorList>
    </citation>
    <scope>NUCLEOTIDE SEQUENCE</scope>
</reference>
<dbReference type="SUPFAM" id="SSF53335">
    <property type="entry name" value="S-adenosyl-L-methionine-dependent methyltransferases"/>
    <property type="match status" value="1"/>
</dbReference>
<dbReference type="PANTHER" id="PTHR45036:SF1">
    <property type="entry name" value="METHYLTRANSFERASE LIKE 7A"/>
    <property type="match status" value="1"/>
</dbReference>
<gene>
    <name evidence="2" type="ORF">METZ01_LOCUS91480</name>
</gene>
<sequence length="206" mass="23452">VEKSKRKHRHGIYRLYAPIYDRFMAPSFADGHSKMYTPLNLKPGNHVLEVGVGTGVSLKHYPAFVKVEAIDYSEPMLVKARKRIEKGEVEAEINIQQMDAHNLEFKDNQFDHSVVAHALAVVADPDVVLMEMKRVTKSQGLIVIVNHYKEKKGIIGGAWNPFRKRLGLGKHVDFKELVEECGLELISEERVNRIDTHSRMLVCQVP</sequence>